<keyword evidence="7 8" id="KW-0998">Cell outer membrane</keyword>
<keyword evidence="5 9" id="KW-0798">TonB box</keyword>
<dbReference type="Gene3D" id="2.170.130.10">
    <property type="entry name" value="TonB-dependent receptor, plug domain"/>
    <property type="match status" value="1"/>
</dbReference>
<dbReference type="CDD" id="cd01347">
    <property type="entry name" value="ligand_gated_channel"/>
    <property type="match status" value="1"/>
</dbReference>
<dbReference type="Pfam" id="PF00593">
    <property type="entry name" value="TonB_dep_Rec_b-barrel"/>
    <property type="match status" value="1"/>
</dbReference>
<keyword evidence="10" id="KW-0732">Signal</keyword>
<protein>
    <submittedName>
        <fullName evidence="13">Iron complex outermembrane recepter protein</fullName>
    </submittedName>
</protein>
<evidence type="ECO:0000256" key="8">
    <source>
        <dbReference type="PROSITE-ProRule" id="PRU01360"/>
    </source>
</evidence>
<keyword evidence="4 8" id="KW-0812">Transmembrane</keyword>
<keyword evidence="6 8" id="KW-0472">Membrane</keyword>
<accession>A0A1M7K1G4</accession>
<dbReference type="Proteomes" id="UP000184420">
    <property type="component" value="Unassembled WGS sequence"/>
</dbReference>
<dbReference type="PROSITE" id="PS52016">
    <property type="entry name" value="TONB_DEPENDENT_REC_3"/>
    <property type="match status" value="1"/>
</dbReference>
<dbReference type="InterPro" id="IPR037066">
    <property type="entry name" value="Plug_dom_sf"/>
</dbReference>
<gene>
    <name evidence="13" type="ORF">SAMN05444266_109112</name>
</gene>
<keyword evidence="14" id="KW-1185">Reference proteome</keyword>
<dbReference type="InterPro" id="IPR000531">
    <property type="entry name" value="Beta-barrel_TonB"/>
</dbReference>
<evidence type="ECO:0000256" key="6">
    <source>
        <dbReference type="ARBA" id="ARBA00023136"/>
    </source>
</evidence>
<evidence type="ECO:0000256" key="2">
    <source>
        <dbReference type="ARBA" id="ARBA00022448"/>
    </source>
</evidence>
<dbReference type="AlphaFoldDB" id="A0A1M7K1G4"/>
<proteinExistence type="inferred from homology"/>
<evidence type="ECO:0000256" key="4">
    <source>
        <dbReference type="ARBA" id="ARBA00022692"/>
    </source>
</evidence>
<evidence type="ECO:0000259" key="11">
    <source>
        <dbReference type="Pfam" id="PF00593"/>
    </source>
</evidence>
<dbReference type="InterPro" id="IPR036942">
    <property type="entry name" value="Beta-barrel_TonB_sf"/>
</dbReference>
<name>A0A1M7K1G4_9BACT</name>
<evidence type="ECO:0000256" key="10">
    <source>
        <dbReference type="SAM" id="SignalP"/>
    </source>
</evidence>
<dbReference type="PANTHER" id="PTHR47234:SF3">
    <property type="entry name" value="SECRETIN_TONB SHORT N-TERMINAL DOMAIN-CONTAINING PROTEIN"/>
    <property type="match status" value="1"/>
</dbReference>
<dbReference type="InterPro" id="IPR012910">
    <property type="entry name" value="Plug_dom"/>
</dbReference>
<evidence type="ECO:0000313" key="13">
    <source>
        <dbReference type="EMBL" id="SHM59162.1"/>
    </source>
</evidence>
<comment type="similarity">
    <text evidence="8 9">Belongs to the TonB-dependent receptor family.</text>
</comment>
<evidence type="ECO:0000256" key="3">
    <source>
        <dbReference type="ARBA" id="ARBA00022452"/>
    </source>
</evidence>
<evidence type="ECO:0000313" key="14">
    <source>
        <dbReference type="Proteomes" id="UP000184420"/>
    </source>
</evidence>
<dbReference type="PANTHER" id="PTHR47234">
    <property type="match status" value="1"/>
</dbReference>
<dbReference type="RefSeq" id="WP_083550629.1">
    <property type="nucleotide sequence ID" value="NZ_FRBL01000009.1"/>
</dbReference>
<dbReference type="InterPro" id="IPR039426">
    <property type="entry name" value="TonB-dep_rcpt-like"/>
</dbReference>
<dbReference type="STRING" id="1419482.SAMN05444266_109112"/>
<dbReference type="Gene3D" id="2.40.170.20">
    <property type="entry name" value="TonB-dependent receptor, beta-barrel domain"/>
    <property type="match status" value="1"/>
</dbReference>
<feature type="chain" id="PRO_5012658317" evidence="10">
    <location>
        <begin position="21"/>
        <end position="852"/>
    </location>
</feature>
<evidence type="ECO:0000256" key="5">
    <source>
        <dbReference type="ARBA" id="ARBA00023077"/>
    </source>
</evidence>
<keyword evidence="3 8" id="KW-1134">Transmembrane beta strand</keyword>
<dbReference type="SUPFAM" id="SSF56935">
    <property type="entry name" value="Porins"/>
    <property type="match status" value="1"/>
</dbReference>
<feature type="signal peptide" evidence="10">
    <location>
        <begin position="1"/>
        <end position="20"/>
    </location>
</feature>
<comment type="subcellular location">
    <subcellularLocation>
        <location evidence="1 8">Cell outer membrane</location>
        <topology evidence="1 8">Multi-pass membrane protein</topology>
    </subcellularLocation>
</comment>
<dbReference type="EMBL" id="FRBL01000009">
    <property type="protein sequence ID" value="SHM59162.1"/>
    <property type="molecule type" value="Genomic_DNA"/>
</dbReference>
<reference evidence="13 14" key="1">
    <citation type="submission" date="2016-11" db="EMBL/GenBank/DDBJ databases">
        <authorList>
            <person name="Jaros S."/>
            <person name="Januszkiewicz K."/>
            <person name="Wedrychowicz H."/>
        </authorList>
    </citation>
    <scope>NUCLEOTIDE SEQUENCE [LARGE SCALE GENOMIC DNA]</scope>
    <source>
        <strain evidence="13 14">DSM 27406</strain>
    </source>
</reference>
<dbReference type="Pfam" id="PF07715">
    <property type="entry name" value="Plug"/>
    <property type="match status" value="1"/>
</dbReference>
<evidence type="ECO:0000259" key="12">
    <source>
        <dbReference type="Pfam" id="PF07715"/>
    </source>
</evidence>
<sequence length="852" mass="91768">MKKLLPVFTPLLIAPGILYAQDRSHPFTDTTRQLGEVQIVGSRSANRTKINSPVPVDVIDIRTLQEQAPQTSITQLLQYISPSFHSVNGSNAGDAGSALNLAQLKGLGADQLLVLVNGKRRHKSSNINWGGLANGATGYDLNAIPTAAIERVEILRDGAAAQYGSDAIAGVINIVLKKQTDNILVSSTASIRRRGDGLSTRTNINYGARLGQQGGYVNITAEFATQAISLPPGRDDAGLYNGPIYGGGANTRGYDNIYTKEIDEAILKSRGIDRHYFDQRGGGSNKAKDALLFFNAAIPLKDNFEVYTFGGISNRNSQFTAVYRLPGWTERNNTLLYPDGFLPAMDNGITDKSIAVGIKGKAGEWKIDLSNVYGRNDFSNVISNSLNASLGVKSPTTFDAGKYNASQNTASLDISRYFAAPLHGINLAFGAQYRTETYQIIAGEEASYIKGDLRQIYRIDTSVNGVPYLADAGLIALNGLSPGSQIHAGFRPGNEVNVSRAIAAAYLDVEANITENWLLSAALRAEHFSDFGNVTTGKVATRYTFAPWLSIRGSANSGFRAPDLAQFYYTETSTSFQQGRAVDQVTASNKSAAARALGIPLLSPEKSTGYTAGITSQPATNVELTIDGYLIDIKNRVGNTGNFSATDPNLPAEVRSLLLATGTTQAKFFYNAFSTRTKGLEVTASYRLPVPGGNLQILAGGNFAKNEVTKVNTPAGLEAYRYVIFSQAEQARVTTNIPQQKITLQANYAIHRFNVLLRTVYFGSVTTASALNATFPRPDYFLQELKPVWVTDVAVGYRISRAFQVTAGVNNVFNELGDYTDPTISGLRNPTVVGIQNGSAGIQPFIRLAAKL</sequence>
<evidence type="ECO:0000256" key="9">
    <source>
        <dbReference type="RuleBase" id="RU003357"/>
    </source>
</evidence>
<evidence type="ECO:0000256" key="7">
    <source>
        <dbReference type="ARBA" id="ARBA00023237"/>
    </source>
</evidence>
<keyword evidence="2 8" id="KW-0813">Transport</keyword>
<feature type="domain" description="TonB-dependent receptor plug" evidence="12">
    <location>
        <begin position="49"/>
        <end position="171"/>
    </location>
</feature>
<feature type="domain" description="TonB-dependent receptor-like beta-barrel" evidence="11">
    <location>
        <begin position="303"/>
        <end position="812"/>
    </location>
</feature>
<evidence type="ECO:0000256" key="1">
    <source>
        <dbReference type="ARBA" id="ARBA00004571"/>
    </source>
</evidence>
<dbReference type="OrthoDB" id="9805434at2"/>
<dbReference type="GO" id="GO:0009279">
    <property type="term" value="C:cell outer membrane"/>
    <property type="evidence" value="ECO:0007669"/>
    <property type="project" value="UniProtKB-SubCell"/>
</dbReference>
<organism evidence="13 14">
    <name type="scientific">Chitinophaga jiangningensis</name>
    <dbReference type="NCBI Taxonomy" id="1419482"/>
    <lineage>
        <taxon>Bacteria</taxon>
        <taxon>Pseudomonadati</taxon>
        <taxon>Bacteroidota</taxon>
        <taxon>Chitinophagia</taxon>
        <taxon>Chitinophagales</taxon>
        <taxon>Chitinophagaceae</taxon>
        <taxon>Chitinophaga</taxon>
    </lineage>
</organism>